<proteinExistence type="predicted"/>
<evidence type="ECO:0000313" key="1">
    <source>
        <dbReference type="EMBL" id="EWY86301.1"/>
    </source>
</evidence>
<dbReference type="EMBL" id="JH717845">
    <property type="protein sequence ID" value="EWY86301.1"/>
    <property type="molecule type" value="Genomic_DNA"/>
</dbReference>
<dbReference type="AlphaFoldDB" id="W9I1D1"/>
<dbReference type="Proteomes" id="UP000030753">
    <property type="component" value="Unassembled WGS sequence"/>
</dbReference>
<protein>
    <submittedName>
        <fullName evidence="1">Uncharacterized protein</fullName>
    </submittedName>
</protein>
<organism evidence="1 2">
    <name type="scientific">Fusarium oxysporum NRRL 32931</name>
    <dbReference type="NCBI Taxonomy" id="660029"/>
    <lineage>
        <taxon>Eukaryota</taxon>
        <taxon>Fungi</taxon>
        <taxon>Dikarya</taxon>
        <taxon>Ascomycota</taxon>
        <taxon>Pezizomycotina</taxon>
        <taxon>Sordariomycetes</taxon>
        <taxon>Hypocreomycetidae</taxon>
        <taxon>Hypocreales</taxon>
        <taxon>Nectriaceae</taxon>
        <taxon>Fusarium</taxon>
        <taxon>Fusarium oxysporum species complex</taxon>
    </lineage>
</organism>
<gene>
    <name evidence="1" type="ORF">FOYG_10885</name>
</gene>
<dbReference type="HOGENOM" id="CLU_1731537_0_0_1"/>
<accession>W9I1D1</accession>
<evidence type="ECO:0000313" key="2">
    <source>
        <dbReference type="Proteomes" id="UP000030753"/>
    </source>
</evidence>
<name>W9I1D1_FUSOX</name>
<sequence length="151" mass="16618">MKRQSCQSRGRLGSQTLEMEALHESLAHVASIVTPTMTASVSVSVTFPFPEEFPTLHAPSSHSPVTSTLPKRGNFRDHYRFFPSSGQLYSFSRKPHFSRSDSNRGPLPELARGLSREIEMSSSLGTSPRGTAIATATANTWKLRKLTIAKN</sequence>
<reference evidence="1 2" key="1">
    <citation type="submission" date="2011-06" db="EMBL/GenBank/DDBJ databases">
        <title>The Genome Sequence of Fusarium oxysporum FOSC 3-a.</title>
        <authorList>
            <consortium name="The Broad Institute Genome Sequencing Platform"/>
            <person name="Ma L.-J."/>
            <person name="Gale L.R."/>
            <person name="Schwartz D.C."/>
            <person name="Zhou S."/>
            <person name="Corby-Kistler H."/>
            <person name="Young S.K."/>
            <person name="Zeng Q."/>
            <person name="Gargeya S."/>
            <person name="Fitzgerald M."/>
            <person name="Haas B."/>
            <person name="Abouelleil A."/>
            <person name="Alvarado L."/>
            <person name="Arachchi H.M."/>
            <person name="Berlin A."/>
            <person name="Brown A."/>
            <person name="Chapman S.B."/>
            <person name="Chen Z."/>
            <person name="Dunbar C."/>
            <person name="Freedman E."/>
            <person name="Gearin G."/>
            <person name="Gellesch M."/>
            <person name="Goldberg J."/>
            <person name="Griggs A."/>
            <person name="Gujja S."/>
            <person name="Heiman D."/>
            <person name="Howarth C."/>
            <person name="Larson L."/>
            <person name="Lui A."/>
            <person name="MacDonald P.J.P."/>
            <person name="Mehta T."/>
            <person name="Montmayeur A."/>
            <person name="Murphy C."/>
            <person name="Neiman D."/>
            <person name="Pearson M."/>
            <person name="Priest M."/>
            <person name="Roberts A."/>
            <person name="Saif S."/>
            <person name="Shea T."/>
            <person name="Shenoy N."/>
            <person name="Sisk P."/>
            <person name="Stolte C."/>
            <person name="Sykes S."/>
            <person name="Wortman J."/>
            <person name="Nusbaum C."/>
            <person name="Birren B."/>
        </authorList>
    </citation>
    <scope>NUCLEOTIDE SEQUENCE [LARGE SCALE GENOMIC DNA]</scope>
    <source>
        <strain evidence="2">FOSC 3-a</strain>
    </source>
</reference>